<protein>
    <recommendedName>
        <fullName evidence="3">PilZ domain-containing protein</fullName>
    </recommendedName>
</protein>
<gene>
    <name evidence="1" type="ORF">FHS94_003805</name>
</gene>
<proteinExistence type="predicted"/>
<evidence type="ECO:0000313" key="1">
    <source>
        <dbReference type="EMBL" id="MBB5716933.1"/>
    </source>
</evidence>
<name>A0A7W9EXU8_9SPHN</name>
<evidence type="ECO:0000313" key="2">
    <source>
        <dbReference type="Proteomes" id="UP000546200"/>
    </source>
</evidence>
<dbReference type="EMBL" id="JACIJK010000017">
    <property type="protein sequence ID" value="MBB5716933.1"/>
    <property type="molecule type" value="Genomic_DNA"/>
</dbReference>
<keyword evidence="2" id="KW-1185">Reference proteome</keyword>
<accession>A0A7W9EXU8</accession>
<sequence length="90" mass="9306">MKLFLPAQIEVDGVASRAHLLNVSLSGALVHSSQAPAPRTGLSIICAGLARAALVQWADKQRFGVTFMVALNDLELHKVLSAGGAKAAAS</sequence>
<dbReference type="Proteomes" id="UP000546200">
    <property type="component" value="Unassembled WGS sequence"/>
</dbReference>
<dbReference type="SUPFAM" id="SSF141371">
    <property type="entry name" value="PilZ domain-like"/>
    <property type="match status" value="1"/>
</dbReference>
<organism evidence="1 2">
    <name type="scientific">Sphingomonas aerophila</name>
    <dbReference type="NCBI Taxonomy" id="1344948"/>
    <lineage>
        <taxon>Bacteria</taxon>
        <taxon>Pseudomonadati</taxon>
        <taxon>Pseudomonadota</taxon>
        <taxon>Alphaproteobacteria</taxon>
        <taxon>Sphingomonadales</taxon>
        <taxon>Sphingomonadaceae</taxon>
        <taxon>Sphingomonas</taxon>
    </lineage>
</organism>
<evidence type="ECO:0008006" key="3">
    <source>
        <dbReference type="Google" id="ProtNLM"/>
    </source>
</evidence>
<dbReference type="AlphaFoldDB" id="A0A7W9EXU8"/>
<comment type="caution">
    <text evidence="1">The sequence shown here is derived from an EMBL/GenBank/DDBJ whole genome shotgun (WGS) entry which is preliminary data.</text>
</comment>
<reference evidence="1 2" key="1">
    <citation type="submission" date="2020-08" db="EMBL/GenBank/DDBJ databases">
        <title>Genomic Encyclopedia of Type Strains, Phase IV (KMG-IV): sequencing the most valuable type-strain genomes for metagenomic binning, comparative biology and taxonomic classification.</title>
        <authorList>
            <person name="Goeker M."/>
        </authorList>
    </citation>
    <scope>NUCLEOTIDE SEQUENCE [LARGE SCALE GENOMIC DNA]</scope>
    <source>
        <strain evidence="1 2">DSM 100044</strain>
    </source>
</reference>